<dbReference type="OrthoDB" id="7410293at2"/>
<keyword evidence="3" id="KW-1185">Reference proteome</keyword>
<dbReference type="AlphaFoldDB" id="A0A1T5DJW9"/>
<keyword evidence="1" id="KW-0472">Membrane</keyword>
<dbReference type="STRING" id="439228.SAMN06295920_105241"/>
<dbReference type="RefSeq" id="WP_079648605.1">
    <property type="nucleotide sequence ID" value="NZ_FUYM01000005.1"/>
</dbReference>
<dbReference type="Proteomes" id="UP000189818">
    <property type="component" value="Unassembled WGS sequence"/>
</dbReference>
<organism evidence="2 3">
    <name type="scientific">Rhizorhabdus histidinilytica</name>
    <dbReference type="NCBI Taxonomy" id="439228"/>
    <lineage>
        <taxon>Bacteria</taxon>
        <taxon>Pseudomonadati</taxon>
        <taxon>Pseudomonadota</taxon>
        <taxon>Alphaproteobacteria</taxon>
        <taxon>Sphingomonadales</taxon>
        <taxon>Sphingomonadaceae</taxon>
        <taxon>Rhizorhabdus</taxon>
    </lineage>
</organism>
<evidence type="ECO:0000256" key="1">
    <source>
        <dbReference type="SAM" id="Phobius"/>
    </source>
</evidence>
<protein>
    <submittedName>
        <fullName evidence="2">Uncharacterized protein</fullName>
    </submittedName>
</protein>
<dbReference type="EMBL" id="FUYM01000005">
    <property type="protein sequence ID" value="SKB71999.1"/>
    <property type="molecule type" value="Genomic_DNA"/>
</dbReference>
<proteinExistence type="predicted"/>
<reference evidence="3" key="1">
    <citation type="submission" date="2017-02" db="EMBL/GenBank/DDBJ databases">
        <authorList>
            <person name="Varghese N."/>
            <person name="Submissions S."/>
        </authorList>
    </citation>
    <scope>NUCLEOTIDE SEQUENCE [LARGE SCALE GENOMIC DNA]</scope>
    <source>
        <strain evidence="3">UM2</strain>
    </source>
</reference>
<sequence>MSDGTAASTASLLPHGAPDDSGALLFLQTVRRMGVGGLGDAYAVSLLIGAFGLSFRRPLVLTRALMAELARASQRSIMIAPSCCCRMTLAESILLGAVATAREQPAAAHRRLRQLCGVDRALGILSSAQAVAQAFADLGRPIEAA</sequence>
<keyword evidence="1" id="KW-1133">Transmembrane helix</keyword>
<accession>A0A1T5DJW9</accession>
<dbReference type="InterPro" id="IPR046736">
    <property type="entry name" value="DUF6628"/>
</dbReference>
<name>A0A1T5DJW9_9SPHN</name>
<dbReference type="Pfam" id="PF20333">
    <property type="entry name" value="DUF6628"/>
    <property type="match status" value="1"/>
</dbReference>
<gene>
    <name evidence="2" type="ORF">SAMN06295920_105241</name>
</gene>
<evidence type="ECO:0000313" key="3">
    <source>
        <dbReference type="Proteomes" id="UP000189818"/>
    </source>
</evidence>
<feature type="transmembrane region" description="Helical" evidence="1">
    <location>
        <begin position="33"/>
        <end position="55"/>
    </location>
</feature>
<evidence type="ECO:0000313" key="2">
    <source>
        <dbReference type="EMBL" id="SKB71999.1"/>
    </source>
</evidence>
<keyword evidence="1" id="KW-0812">Transmembrane</keyword>